<name>A0A2S5IYG5_9MICC</name>
<accession>A0A2S5IYG5</accession>
<gene>
    <name evidence="1" type="ORF">C4K88_07515</name>
</gene>
<dbReference type="EMBL" id="PRKW01000003">
    <property type="protein sequence ID" value="PPB49530.1"/>
    <property type="molecule type" value="Genomic_DNA"/>
</dbReference>
<dbReference type="Proteomes" id="UP000239297">
    <property type="component" value="Unassembled WGS sequence"/>
</dbReference>
<protein>
    <submittedName>
        <fullName evidence="1">Uncharacterized protein</fullName>
    </submittedName>
</protein>
<dbReference type="AlphaFoldDB" id="A0A2S5IYG5"/>
<organism evidence="1 2">
    <name type="scientific">Arthrobacter pityocampae</name>
    <dbReference type="NCBI Taxonomy" id="547334"/>
    <lineage>
        <taxon>Bacteria</taxon>
        <taxon>Bacillati</taxon>
        <taxon>Actinomycetota</taxon>
        <taxon>Actinomycetes</taxon>
        <taxon>Micrococcales</taxon>
        <taxon>Micrococcaceae</taxon>
        <taxon>Arthrobacter</taxon>
    </lineage>
</organism>
<sequence>MLTSAAEVAAFDPAAAVRAFTPEWVMQLVSRQRLAGVLIDPAGTPETNGSLQIWHLLDDPAVEKIKHDCIALSRGVAVCIPVVRFSSHPAGRARYPHAEESVERG</sequence>
<evidence type="ECO:0000313" key="2">
    <source>
        <dbReference type="Proteomes" id="UP000239297"/>
    </source>
</evidence>
<evidence type="ECO:0000313" key="1">
    <source>
        <dbReference type="EMBL" id="PPB49530.1"/>
    </source>
</evidence>
<comment type="caution">
    <text evidence="1">The sequence shown here is derived from an EMBL/GenBank/DDBJ whole genome shotgun (WGS) entry which is preliminary data.</text>
</comment>
<keyword evidence="2" id="KW-1185">Reference proteome</keyword>
<proteinExistence type="predicted"/>
<reference evidence="1 2" key="1">
    <citation type="journal article" date="2014" name="Int. J. Syst. Evol. Microbiol.">
        <title>Arthrobacter pityocampae sp. nov., isolated from Thaumetopoea pityocampa (Lep., Thaumetopoeidae).</title>
        <authorList>
            <person name="Ince I.A."/>
            <person name="Demirbag Z."/>
            <person name="Kati H."/>
        </authorList>
    </citation>
    <scope>NUCLEOTIDE SEQUENCE [LARGE SCALE GENOMIC DNA]</scope>
    <source>
        <strain evidence="1 2">Tp2</strain>
    </source>
</reference>